<dbReference type="Gene3D" id="3.40.50.10350">
    <property type="entry name" value="Glycerate kinase, domain 1"/>
    <property type="match status" value="1"/>
</dbReference>
<evidence type="ECO:0000256" key="4">
    <source>
        <dbReference type="PIRNR" id="PIRNR006078"/>
    </source>
</evidence>
<evidence type="ECO:0000313" key="6">
    <source>
        <dbReference type="Proteomes" id="UP001596989"/>
    </source>
</evidence>
<gene>
    <name evidence="5" type="ORF">ACFQ2I_02145</name>
</gene>
<keyword evidence="6" id="KW-1185">Reference proteome</keyword>
<dbReference type="InterPro" id="IPR004381">
    <property type="entry name" value="Glycerate_kinase"/>
</dbReference>
<evidence type="ECO:0000256" key="1">
    <source>
        <dbReference type="ARBA" id="ARBA00006284"/>
    </source>
</evidence>
<protein>
    <submittedName>
        <fullName evidence="5">Glycerate kinase</fullName>
        <ecNumber evidence="5">2.7.1.31</ecNumber>
    </submittedName>
</protein>
<dbReference type="PANTHER" id="PTHR21599:SF0">
    <property type="entry name" value="GLYCERATE KINASE"/>
    <property type="match status" value="1"/>
</dbReference>
<dbReference type="RefSeq" id="WP_377561836.1">
    <property type="nucleotide sequence ID" value="NZ_JBHTJZ010000004.1"/>
</dbReference>
<dbReference type="GO" id="GO:0008887">
    <property type="term" value="F:glycerate kinase activity"/>
    <property type="evidence" value="ECO:0007669"/>
    <property type="project" value="UniProtKB-EC"/>
</dbReference>
<dbReference type="EC" id="2.7.1.31" evidence="5"/>
<comment type="similarity">
    <text evidence="1 4">Belongs to the glycerate kinase type-1 family.</text>
</comment>
<dbReference type="InterPro" id="IPR018197">
    <property type="entry name" value="Glycerate_kinase_RE-like"/>
</dbReference>
<proteinExistence type="inferred from homology"/>
<dbReference type="Gene3D" id="3.90.1510.10">
    <property type="entry name" value="Glycerate kinase, domain 2"/>
    <property type="match status" value="1"/>
</dbReference>
<dbReference type="EMBL" id="JBHTJZ010000004">
    <property type="protein sequence ID" value="MFD0958185.1"/>
    <property type="molecule type" value="Genomic_DNA"/>
</dbReference>
<dbReference type="PANTHER" id="PTHR21599">
    <property type="entry name" value="GLYCERATE KINASE"/>
    <property type="match status" value="1"/>
</dbReference>
<dbReference type="InterPro" id="IPR036129">
    <property type="entry name" value="Glycerate_kinase_sf"/>
</dbReference>
<accession>A0ABW3HL18</accession>
<name>A0ABW3HL18_9BACL</name>
<keyword evidence="3 4" id="KW-0418">Kinase</keyword>
<evidence type="ECO:0000256" key="3">
    <source>
        <dbReference type="ARBA" id="ARBA00022777"/>
    </source>
</evidence>
<dbReference type="Proteomes" id="UP001596989">
    <property type="component" value="Unassembled WGS sequence"/>
</dbReference>
<evidence type="ECO:0000256" key="2">
    <source>
        <dbReference type="ARBA" id="ARBA00022679"/>
    </source>
</evidence>
<comment type="caution">
    <text evidence="5">The sequence shown here is derived from an EMBL/GenBank/DDBJ whole genome shotgun (WGS) entry which is preliminary data.</text>
</comment>
<dbReference type="Pfam" id="PF02595">
    <property type="entry name" value="Gly_kinase"/>
    <property type="match status" value="1"/>
</dbReference>
<dbReference type="PIRSF" id="PIRSF006078">
    <property type="entry name" value="GlxK"/>
    <property type="match status" value="1"/>
</dbReference>
<reference evidence="6" key="1">
    <citation type="journal article" date="2019" name="Int. J. Syst. Evol. Microbiol.">
        <title>The Global Catalogue of Microorganisms (GCM) 10K type strain sequencing project: providing services to taxonomists for standard genome sequencing and annotation.</title>
        <authorList>
            <consortium name="The Broad Institute Genomics Platform"/>
            <consortium name="The Broad Institute Genome Sequencing Center for Infectious Disease"/>
            <person name="Wu L."/>
            <person name="Ma J."/>
        </authorList>
    </citation>
    <scope>NUCLEOTIDE SEQUENCE [LARGE SCALE GENOMIC DNA]</scope>
    <source>
        <strain evidence="6">CCUG 59129</strain>
    </source>
</reference>
<dbReference type="NCBIfam" id="TIGR00045">
    <property type="entry name" value="glycerate kinase"/>
    <property type="match status" value="1"/>
</dbReference>
<dbReference type="SUPFAM" id="SSF110738">
    <property type="entry name" value="Glycerate kinase I"/>
    <property type="match status" value="1"/>
</dbReference>
<sequence length="378" mass="39247">MKIVIAPDSFKGSLSAKDAAAAIERGIRKAGIESDTIKMPMADGGEGTMECLIQATSGTYISCKALDPLGREISSGYGILGDGKTCVIEMAMASGLYLVEEHERNPMLTTTYGFGQLIVSALDHGCRQFILALGGSATNDGGAGMLQALGVELLDHTGKAIGFGGEALSELNAITIDGMDARLKDCDFLVACDVDNPFIGENGASVVFGPQKGATSEMVEQLDSNLEHFADIIRQTLSISIHHEPGAGAAGGLAGAIKAFLRGKLESGVSIVSRFTRLDEAIAGADLVITGEGRIDSQTARGKTLSGIARLAQIHGVPVIVLAGSVGEGIELLYEHGIMAIFSIVNRPMTLGEAMAATEGLLEEAAEQVLRAMNVSHG</sequence>
<evidence type="ECO:0000313" key="5">
    <source>
        <dbReference type="EMBL" id="MFD0958185.1"/>
    </source>
</evidence>
<dbReference type="InterPro" id="IPR018193">
    <property type="entry name" value="Glyc_kinase_flavodox-like_fold"/>
</dbReference>
<organism evidence="5 6">
    <name type="scientific">Paenibacillus chungangensis</name>
    <dbReference type="NCBI Taxonomy" id="696535"/>
    <lineage>
        <taxon>Bacteria</taxon>
        <taxon>Bacillati</taxon>
        <taxon>Bacillota</taxon>
        <taxon>Bacilli</taxon>
        <taxon>Bacillales</taxon>
        <taxon>Paenibacillaceae</taxon>
        <taxon>Paenibacillus</taxon>
    </lineage>
</organism>
<keyword evidence="2 4" id="KW-0808">Transferase</keyword>